<organism evidence="2 3">
    <name type="scientific">Amycolatopsis rhabdoformis</name>
    <dbReference type="NCBI Taxonomy" id="1448059"/>
    <lineage>
        <taxon>Bacteria</taxon>
        <taxon>Bacillati</taxon>
        <taxon>Actinomycetota</taxon>
        <taxon>Actinomycetes</taxon>
        <taxon>Pseudonocardiales</taxon>
        <taxon>Pseudonocardiaceae</taxon>
        <taxon>Amycolatopsis</taxon>
    </lineage>
</organism>
<protein>
    <submittedName>
        <fullName evidence="2">Alpha/beta fold hydrolase</fullName>
    </submittedName>
</protein>
<evidence type="ECO:0000259" key="1">
    <source>
        <dbReference type="Pfam" id="PF12697"/>
    </source>
</evidence>
<gene>
    <name evidence="2" type="ORF">VSH64_45420</name>
</gene>
<dbReference type="Pfam" id="PF12697">
    <property type="entry name" value="Abhydrolase_6"/>
    <property type="match status" value="1"/>
</dbReference>
<dbReference type="EMBL" id="CP142149">
    <property type="protein sequence ID" value="WSE29958.1"/>
    <property type="molecule type" value="Genomic_DNA"/>
</dbReference>
<sequence>MPKTPIVLLHGFYHGAWAWTEVIADLAGRGRTAVAVDMAAHGLHATAPASAGRRPFDPVAYAAEPSPVSGVGLDAAADLLAAQLDTVGGGEPVCVVAHSMGGAVLSRVAERRPGLVAHMVYLAAYMPASNTPCLDYPALPEGRDNRFMPLLVGDPAATGALRIDPRSPDPEAQSAIREAFFGGVDPSRAAAATALLSCDAPLAMVAESTTLTDQGWGSIPRTYVVCTEDRTIPVALQRLFIAQADAAYPANPTTVVELPTSHSAFLAAPARVADIIVDRATVADQC</sequence>
<dbReference type="PANTHER" id="PTHR37017">
    <property type="entry name" value="AB HYDROLASE-1 DOMAIN-CONTAINING PROTEIN-RELATED"/>
    <property type="match status" value="1"/>
</dbReference>
<name>A0ABZ1I7V4_9PSEU</name>
<dbReference type="RefSeq" id="WP_326568915.1">
    <property type="nucleotide sequence ID" value="NZ_CP142149.1"/>
</dbReference>
<proteinExistence type="predicted"/>
<dbReference type="InterPro" id="IPR052897">
    <property type="entry name" value="Sec-Metab_Biosynth_Hydrolase"/>
</dbReference>
<keyword evidence="3" id="KW-1185">Reference proteome</keyword>
<evidence type="ECO:0000313" key="3">
    <source>
        <dbReference type="Proteomes" id="UP001330812"/>
    </source>
</evidence>
<keyword evidence="2" id="KW-0378">Hydrolase</keyword>
<dbReference type="GO" id="GO:0016787">
    <property type="term" value="F:hydrolase activity"/>
    <property type="evidence" value="ECO:0007669"/>
    <property type="project" value="UniProtKB-KW"/>
</dbReference>
<dbReference type="PANTHER" id="PTHR37017:SF11">
    <property type="entry name" value="ESTERASE_LIPASE_THIOESTERASE DOMAIN-CONTAINING PROTEIN"/>
    <property type="match status" value="1"/>
</dbReference>
<feature type="domain" description="AB hydrolase-1" evidence="1">
    <location>
        <begin position="6"/>
        <end position="274"/>
    </location>
</feature>
<dbReference type="InterPro" id="IPR000073">
    <property type="entry name" value="AB_hydrolase_1"/>
</dbReference>
<dbReference type="SUPFAM" id="SSF53474">
    <property type="entry name" value="alpha/beta-Hydrolases"/>
    <property type="match status" value="1"/>
</dbReference>
<dbReference type="Gene3D" id="3.40.50.1820">
    <property type="entry name" value="alpha/beta hydrolase"/>
    <property type="match status" value="1"/>
</dbReference>
<accession>A0ABZ1I7V4</accession>
<dbReference type="Proteomes" id="UP001330812">
    <property type="component" value="Chromosome"/>
</dbReference>
<evidence type="ECO:0000313" key="2">
    <source>
        <dbReference type="EMBL" id="WSE29958.1"/>
    </source>
</evidence>
<dbReference type="InterPro" id="IPR029058">
    <property type="entry name" value="AB_hydrolase_fold"/>
</dbReference>
<reference evidence="2 3" key="1">
    <citation type="journal article" date="2015" name="Int. J. Syst. Evol. Microbiol.">
        <title>Amycolatopsis rhabdoformis sp. nov., an actinomycete isolated from a tropical forest soil.</title>
        <authorList>
            <person name="Souza W.R."/>
            <person name="Silva R.E."/>
            <person name="Goodfellow M."/>
            <person name="Busarakam K."/>
            <person name="Figueiro F.S."/>
            <person name="Ferreira D."/>
            <person name="Rodrigues-Filho E."/>
            <person name="Moraes L.A.B."/>
            <person name="Zucchi T.D."/>
        </authorList>
    </citation>
    <scope>NUCLEOTIDE SEQUENCE [LARGE SCALE GENOMIC DNA]</scope>
    <source>
        <strain evidence="2 3">NCIMB 14900</strain>
    </source>
</reference>